<feature type="transmembrane region" description="Helical" evidence="7">
    <location>
        <begin position="303"/>
        <end position="323"/>
    </location>
</feature>
<dbReference type="InterPro" id="IPR003594">
    <property type="entry name" value="HATPase_dom"/>
</dbReference>
<accession>A0ABV5W8B4</accession>
<dbReference type="InterPro" id="IPR003660">
    <property type="entry name" value="HAMP_dom"/>
</dbReference>
<dbReference type="RefSeq" id="WP_344904392.1">
    <property type="nucleotide sequence ID" value="NZ_BAAAYO010000002.1"/>
</dbReference>
<evidence type="ECO:0000313" key="10">
    <source>
        <dbReference type="Proteomes" id="UP001589619"/>
    </source>
</evidence>
<keyword evidence="7" id="KW-0812">Transmembrane</keyword>
<feature type="domain" description="HAMP" evidence="8">
    <location>
        <begin position="321"/>
        <end position="373"/>
    </location>
</feature>
<evidence type="ECO:0000256" key="1">
    <source>
        <dbReference type="ARBA" id="ARBA00004651"/>
    </source>
</evidence>
<evidence type="ECO:0000256" key="2">
    <source>
        <dbReference type="ARBA" id="ARBA00022475"/>
    </source>
</evidence>
<comment type="caution">
    <text evidence="9">The sequence shown here is derived from an EMBL/GenBank/DDBJ whole genome shotgun (WGS) entry which is preliminary data.</text>
</comment>
<evidence type="ECO:0000256" key="5">
    <source>
        <dbReference type="ARBA" id="ARBA00022777"/>
    </source>
</evidence>
<keyword evidence="7" id="KW-1133">Transmembrane helix</keyword>
<dbReference type="PANTHER" id="PTHR34220">
    <property type="entry name" value="SENSOR HISTIDINE KINASE YPDA"/>
    <property type="match status" value="1"/>
</dbReference>
<gene>
    <name evidence="9" type="ORF">ACFFNY_35070</name>
</gene>
<dbReference type="Pfam" id="PF06580">
    <property type="entry name" value="His_kinase"/>
    <property type="match status" value="1"/>
</dbReference>
<dbReference type="Gene3D" id="6.10.340.10">
    <property type="match status" value="1"/>
</dbReference>
<evidence type="ECO:0000256" key="4">
    <source>
        <dbReference type="ARBA" id="ARBA00022679"/>
    </source>
</evidence>
<comment type="subcellular location">
    <subcellularLocation>
        <location evidence="1">Cell membrane</location>
        <topology evidence="1">Multi-pass membrane protein</topology>
    </subcellularLocation>
</comment>
<sequence length="610" mass="68203">MFRTSIRNKLIAFLLAAVIVPLATSIAINYGYTKKTITQDKIEVTSTLLAQGKENIRHYMDTIHQATLSVYNDAKLNAIIETGSTDYLSDQETYRALMHMANVMPDIYQVYLYMEKAKKPFVMINALLKRVPEPGSPQPYQPDFGGAEVIVEPPHPSHDYGFAPTAYIAPATVMTMHRNIRRVPLTEGLGILSMDVNMQGLRAMAESLYDPGREQFYILDRSGAVIYGPDERLWGSRLTGGWASGLLARPEQAGSMFAKGEGFQGVQVYDTLETSYLSWTIVKRIPDEVLYKQARDLARINTFVLAAFSLLSIIVTVGVAILFTAPIKRLIGYIGAIQKGNMNVDIDIRRKDEFGLLAARFRSMMQHINNLIVKEYRLELANRTNQLKALQAQIHPHFLYNALQSIGTLALHMNAPHIYKLISALGKMMRYSMNTSETTVPLAKEIDHIRSYVELQRNRFDERLTLELEMDPATLHILVPKMTLQPLLENYFKHGFDAASETTGAIVVRSSFTEDGRIAISVADNGKGADPGQLDELRLLLRRAGNDLDAELDTANEGGIGLVNVLSRLKLTYGDTADMRIGTVKPHGFEVDILIPAERNEADDENHNRG</sequence>
<dbReference type="CDD" id="cd06225">
    <property type="entry name" value="HAMP"/>
    <property type="match status" value="1"/>
</dbReference>
<evidence type="ECO:0000259" key="8">
    <source>
        <dbReference type="PROSITE" id="PS50885"/>
    </source>
</evidence>
<keyword evidence="6 7" id="KW-0472">Membrane</keyword>
<keyword evidence="5 9" id="KW-0418">Kinase</keyword>
<name>A0ABV5W8B4_9BACL</name>
<evidence type="ECO:0000313" key="9">
    <source>
        <dbReference type="EMBL" id="MFB9756819.1"/>
    </source>
</evidence>
<keyword evidence="3" id="KW-0597">Phosphoprotein</keyword>
<dbReference type="InterPro" id="IPR036890">
    <property type="entry name" value="HATPase_C_sf"/>
</dbReference>
<reference evidence="9 10" key="1">
    <citation type="submission" date="2024-09" db="EMBL/GenBank/DDBJ databases">
        <authorList>
            <person name="Sun Q."/>
            <person name="Mori K."/>
        </authorList>
    </citation>
    <scope>NUCLEOTIDE SEQUENCE [LARGE SCALE GENOMIC DNA]</scope>
    <source>
        <strain evidence="9 10">JCM 12520</strain>
    </source>
</reference>
<evidence type="ECO:0000256" key="3">
    <source>
        <dbReference type="ARBA" id="ARBA00022553"/>
    </source>
</evidence>
<dbReference type="SMART" id="SM00304">
    <property type="entry name" value="HAMP"/>
    <property type="match status" value="1"/>
</dbReference>
<dbReference type="SUPFAM" id="SSF55874">
    <property type="entry name" value="ATPase domain of HSP90 chaperone/DNA topoisomerase II/histidine kinase"/>
    <property type="match status" value="1"/>
</dbReference>
<dbReference type="PANTHER" id="PTHR34220:SF7">
    <property type="entry name" value="SENSOR HISTIDINE KINASE YPDA"/>
    <property type="match status" value="1"/>
</dbReference>
<dbReference type="PROSITE" id="PS50885">
    <property type="entry name" value="HAMP"/>
    <property type="match status" value="1"/>
</dbReference>
<dbReference type="InterPro" id="IPR050640">
    <property type="entry name" value="Bact_2-comp_sensor_kinase"/>
</dbReference>
<dbReference type="SUPFAM" id="SSF158472">
    <property type="entry name" value="HAMP domain-like"/>
    <property type="match status" value="1"/>
</dbReference>
<protein>
    <submittedName>
        <fullName evidence="9">Sensor histidine kinase</fullName>
        <ecNumber evidence="9">2.7.13.3</ecNumber>
    </submittedName>
</protein>
<dbReference type="Pfam" id="PF02518">
    <property type="entry name" value="HATPase_c"/>
    <property type="match status" value="1"/>
</dbReference>
<keyword evidence="10" id="KW-1185">Reference proteome</keyword>
<keyword evidence="4 9" id="KW-0808">Transferase</keyword>
<proteinExistence type="predicted"/>
<dbReference type="GO" id="GO:0004673">
    <property type="term" value="F:protein histidine kinase activity"/>
    <property type="evidence" value="ECO:0007669"/>
    <property type="project" value="UniProtKB-EC"/>
</dbReference>
<dbReference type="EC" id="2.7.13.3" evidence="9"/>
<dbReference type="Pfam" id="PF00672">
    <property type="entry name" value="HAMP"/>
    <property type="match status" value="1"/>
</dbReference>
<keyword evidence="2" id="KW-1003">Cell membrane</keyword>
<dbReference type="InterPro" id="IPR010559">
    <property type="entry name" value="Sig_transdc_His_kin_internal"/>
</dbReference>
<evidence type="ECO:0000256" key="6">
    <source>
        <dbReference type="ARBA" id="ARBA00023136"/>
    </source>
</evidence>
<organism evidence="9 10">
    <name type="scientific">Paenibacillus hodogayensis</name>
    <dbReference type="NCBI Taxonomy" id="279208"/>
    <lineage>
        <taxon>Bacteria</taxon>
        <taxon>Bacillati</taxon>
        <taxon>Bacillota</taxon>
        <taxon>Bacilli</taxon>
        <taxon>Bacillales</taxon>
        <taxon>Paenibacillaceae</taxon>
        <taxon>Paenibacillus</taxon>
    </lineage>
</organism>
<evidence type="ECO:0000256" key="7">
    <source>
        <dbReference type="SAM" id="Phobius"/>
    </source>
</evidence>
<dbReference type="Gene3D" id="3.30.565.10">
    <property type="entry name" value="Histidine kinase-like ATPase, C-terminal domain"/>
    <property type="match status" value="1"/>
</dbReference>
<dbReference type="EMBL" id="JBHMAG010000029">
    <property type="protein sequence ID" value="MFB9756819.1"/>
    <property type="molecule type" value="Genomic_DNA"/>
</dbReference>
<dbReference type="Proteomes" id="UP001589619">
    <property type="component" value="Unassembled WGS sequence"/>
</dbReference>